<dbReference type="SUPFAM" id="SSF48295">
    <property type="entry name" value="TrpR-like"/>
    <property type="match status" value="1"/>
</dbReference>
<dbReference type="GO" id="GO:0003700">
    <property type="term" value="F:DNA-binding transcription factor activity"/>
    <property type="evidence" value="ECO:0007669"/>
    <property type="project" value="InterPro"/>
</dbReference>
<evidence type="ECO:0000256" key="1">
    <source>
        <dbReference type="SAM" id="MobiDB-lite"/>
    </source>
</evidence>
<dbReference type="OrthoDB" id="2621539at2"/>
<dbReference type="PANTHER" id="PTHR40080">
    <property type="entry name" value="LMO1763 PROTEIN"/>
    <property type="match status" value="1"/>
</dbReference>
<feature type="compositionally biased region" description="Basic and acidic residues" evidence="1">
    <location>
        <begin position="98"/>
        <end position="111"/>
    </location>
</feature>
<proteinExistence type="predicted"/>
<dbReference type="InterPro" id="IPR000831">
    <property type="entry name" value="Trp_repress"/>
</dbReference>
<dbReference type="EMBL" id="QUZK01000039">
    <property type="protein sequence ID" value="RFF30034.1"/>
    <property type="molecule type" value="Genomic_DNA"/>
</dbReference>
<feature type="region of interest" description="Disordered" evidence="1">
    <location>
        <begin position="98"/>
        <end position="122"/>
    </location>
</feature>
<dbReference type="RefSeq" id="WP_116651016.1">
    <property type="nucleotide sequence ID" value="NZ_QUZK01000039.1"/>
</dbReference>
<comment type="caution">
    <text evidence="2">The sequence shown here is derived from an EMBL/GenBank/DDBJ whole genome shotgun (WGS) entry which is preliminary data.</text>
</comment>
<dbReference type="InterPro" id="IPR013368">
    <property type="entry name" value="YecD_YerC"/>
</dbReference>
<dbReference type="InterPro" id="IPR010921">
    <property type="entry name" value="Trp_repressor/repl_initiator"/>
</dbReference>
<gene>
    <name evidence="2" type="ORF">DZC52_10045</name>
</gene>
<sequence>MKHHDPQHMQANRAARSSLAEALLAMQTPEEMRALLKDLTTPAELEAMVDRWRVVRYLDQGKPYREIHDITGVSVTTIGRVARYLESGNGGYRMALERIKQGGRGSEDRSRNGATAQRTQRE</sequence>
<dbReference type="AlphaFoldDB" id="A0A3E1K7L4"/>
<dbReference type="GO" id="GO:0043565">
    <property type="term" value="F:sequence-specific DNA binding"/>
    <property type="evidence" value="ECO:0007669"/>
    <property type="project" value="InterPro"/>
</dbReference>
<dbReference type="NCBIfam" id="TIGR02531">
    <property type="entry name" value="yecD_yerC"/>
    <property type="match status" value="1"/>
</dbReference>
<dbReference type="PANTHER" id="PTHR40080:SF1">
    <property type="entry name" value="TRPR-LIKE PROTEIN YERC_YECD"/>
    <property type="match status" value="1"/>
</dbReference>
<dbReference type="InterPro" id="IPR038116">
    <property type="entry name" value="TrpR-like_sf"/>
</dbReference>
<protein>
    <submittedName>
        <fullName evidence="2">DNA-binding transcriptional regulator</fullName>
    </submittedName>
</protein>
<reference evidence="2 3" key="1">
    <citation type="submission" date="2018-08" db="EMBL/GenBank/DDBJ databases">
        <title>Wenzhouxiangella salilacus sp. nov., a novel bacterium isolated from a saline lake in Xinjiang Province, China.</title>
        <authorList>
            <person name="Han S."/>
        </authorList>
    </citation>
    <scope>NUCLEOTIDE SEQUENCE [LARGE SCALE GENOMIC DNA]</scope>
    <source>
        <strain evidence="2 3">XDB06</strain>
    </source>
</reference>
<dbReference type="Pfam" id="PF01371">
    <property type="entry name" value="Trp_repressor"/>
    <property type="match status" value="1"/>
</dbReference>
<keyword evidence="2" id="KW-0238">DNA-binding</keyword>
<keyword evidence="3" id="KW-1185">Reference proteome</keyword>
<organism evidence="2 3">
    <name type="scientific">Wenzhouxiangella sediminis</name>
    <dbReference type="NCBI Taxonomy" id="1792836"/>
    <lineage>
        <taxon>Bacteria</taxon>
        <taxon>Pseudomonadati</taxon>
        <taxon>Pseudomonadota</taxon>
        <taxon>Gammaproteobacteria</taxon>
        <taxon>Chromatiales</taxon>
        <taxon>Wenzhouxiangellaceae</taxon>
        <taxon>Wenzhouxiangella</taxon>
    </lineage>
</organism>
<name>A0A3E1K7L4_9GAMM</name>
<feature type="compositionally biased region" description="Polar residues" evidence="1">
    <location>
        <begin position="112"/>
        <end position="122"/>
    </location>
</feature>
<dbReference type="Proteomes" id="UP000260351">
    <property type="component" value="Unassembled WGS sequence"/>
</dbReference>
<evidence type="ECO:0000313" key="3">
    <source>
        <dbReference type="Proteomes" id="UP000260351"/>
    </source>
</evidence>
<accession>A0A3E1K7L4</accession>
<dbReference type="Gene3D" id="1.10.1270.10">
    <property type="entry name" value="TrpR-like"/>
    <property type="match status" value="1"/>
</dbReference>
<evidence type="ECO:0000313" key="2">
    <source>
        <dbReference type="EMBL" id="RFF30034.1"/>
    </source>
</evidence>